<evidence type="ECO:0000313" key="2">
    <source>
        <dbReference type="EMBL" id="KAK0636740.1"/>
    </source>
</evidence>
<proteinExistence type="predicted"/>
<reference evidence="2" key="1">
    <citation type="submission" date="2023-06" db="EMBL/GenBank/DDBJ databases">
        <title>Genome-scale phylogeny and comparative genomics of the fungal order Sordariales.</title>
        <authorList>
            <consortium name="Lawrence Berkeley National Laboratory"/>
            <person name="Hensen N."/>
            <person name="Bonometti L."/>
            <person name="Westerberg I."/>
            <person name="Brannstrom I.O."/>
            <person name="Guillou S."/>
            <person name="Cros-Aarteil S."/>
            <person name="Calhoun S."/>
            <person name="Haridas S."/>
            <person name="Kuo A."/>
            <person name="Mondo S."/>
            <person name="Pangilinan J."/>
            <person name="Riley R."/>
            <person name="LaButti K."/>
            <person name="Andreopoulos B."/>
            <person name="Lipzen A."/>
            <person name="Chen C."/>
            <person name="Yanf M."/>
            <person name="Daum C."/>
            <person name="Ng V."/>
            <person name="Clum A."/>
            <person name="Steindorff A."/>
            <person name="Ohm R."/>
            <person name="Martin F."/>
            <person name="Silar P."/>
            <person name="Natvig D."/>
            <person name="Lalanne C."/>
            <person name="Gautier V."/>
            <person name="Ament-velasquez S.L."/>
            <person name="Kruys A."/>
            <person name="Hutchinson M.I."/>
            <person name="Powell A.J."/>
            <person name="Barry K."/>
            <person name="Miller A.N."/>
            <person name="Grigoriev I.V."/>
            <person name="Debuchy R."/>
            <person name="Gladieux P."/>
            <person name="Thoren M.H."/>
            <person name="Johannesson H."/>
        </authorList>
    </citation>
    <scope>NUCLEOTIDE SEQUENCE</scope>
    <source>
        <strain evidence="2">SMH3391-2</strain>
    </source>
</reference>
<feature type="transmembrane region" description="Helical" evidence="1">
    <location>
        <begin position="127"/>
        <end position="147"/>
    </location>
</feature>
<dbReference type="Pfam" id="PF11374">
    <property type="entry name" value="DUF3176"/>
    <property type="match status" value="1"/>
</dbReference>
<organism evidence="2 3">
    <name type="scientific">Bombardia bombarda</name>
    <dbReference type="NCBI Taxonomy" id="252184"/>
    <lineage>
        <taxon>Eukaryota</taxon>
        <taxon>Fungi</taxon>
        <taxon>Dikarya</taxon>
        <taxon>Ascomycota</taxon>
        <taxon>Pezizomycotina</taxon>
        <taxon>Sordariomycetes</taxon>
        <taxon>Sordariomycetidae</taxon>
        <taxon>Sordariales</taxon>
        <taxon>Lasiosphaeriaceae</taxon>
        <taxon>Bombardia</taxon>
    </lineage>
</organism>
<dbReference type="InterPro" id="IPR021514">
    <property type="entry name" value="DUF3176"/>
</dbReference>
<evidence type="ECO:0000313" key="3">
    <source>
        <dbReference type="Proteomes" id="UP001174934"/>
    </source>
</evidence>
<dbReference type="AlphaFoldDB" id="A0AA40CFV2"/>
<name>A0AA40CFV2_9PEZI</name>
<feature type="transmembrane region" description="Helical" evidence="1">
    <location>
        <begin position="497"/>
        <end position="517"/>
    </location>
</feature>
<sequence>MNGEILLESKEARTQRRPRFLSSGWTLEVMAITASIGCMIAIVAILLKMKDRPLAWWKFFLSLPATVAIFATAAKTMAGFAVAACLGQYKWMYFRTNQRTLSDFDLIEEAARGPLGSWILLVTRPKAFVAGIGAVTVILALAVDVFYQQAIEFNPIDVQIDDGNATFGLAHNYFSTAISSIAAGNVLMIEASTPDTSMQGAIYKGLFDTVAPSAFKCTSNCIWNSSYISLGFASTCSDVTASTLQKYNATKLWSGLEAGGRGSNITTSGGVPLRATYSATSFQTVISVGGISLQQVAIANKDLTVSEAIEAGVGVTFSPKIARIAVFRVPSDLQNFVIKANEIQITECDISLTAYRYSDMSGTGSNLTIGSQQPIPLDPGIVLPSILPNSTAAIGRNPVVFNQTGLDTTLTASLQDISALNLLFLSPRFTGNLYDGESPTTDGINQGVGDAFRSGNVSDVVWSMTQSMTDHLRSSFDATAPGLSIRPEVFVQIRWEWLVLPFFVQFLSILFVLLVLLGSRQAWDLPLWKSSMVATMYHGLAFQTSGVDDNVATLGTNVQSVSEMEALAKATKAKLQ</sequence>
<dbReference type="PANTHER" id="PTHR35394">
    <property type="entry name" value="DUF3176 DOMAIN-CONTAINING PROTEIN"/>
    <property type="match status" value="1"/>
</dbReference>
<dbReference type="EMBL" id="JAULSR010000001">
    <property type="protein sequence ID" value="KAK0636740.1"/>
    <property type="molecule type" value="Genomic_DNA"/>
</dbReference>
<feature type="transmembrane region" description="Helical" evidence="1">
    <location>
        <begin position="59"/>
        <end position="86"/>
    </location>
</feature>
<keyword evidence="1" id="KW-0472">Membrane</keyword>
<keyword evidence="1" id="KW-0812">Transmembrane</keyword>
<comment type="caution">
    <text evidence="2">The sequence shown here is derived from an EMBL/GenBank/DDBJ whole genome shotgun (WGS) entry which is preliminary data.</text>
</comment>
<feature type="transmembrane region" description="Helical" evidence="1">
    <location>
        <begin position="20"/>
        <end position="47"/>
    </location>
</feature>
<protein>
    <submittedName>
        <fullName evidence="2">Uncharacterized protein</fullName>
    </submittedName>
</protein>
<dbReference type="Proteomes" id="UP001174934">
    <property type="component" value="Unassembled WGS sequence"/>
</dbReference>
<gene>
    <name evidence="2" type="ORF">B0T17DRAFT_587800</name>
</gene>
<keyword evidence="1" id="KW-1133">Transmembrane helix</keyword>
<keyword evidence="3" id="KW-1185">Reference proteome</keyword>
<accession>A0AA40CFV2</accession>
<dbReference type="PANTHER" id="PTHR35394:SF5">
    <property type="entry name" value="DUF3176 DOMAIN-CONTAINING PROTEIN"/>
    <property type="match status" value="1"/>
</dbReference>
<evidence type="ECO:0000256" key="1">
    <source>
        <dbReference type="SAM" id="Phobius"/>
    </source>
</evidence>